<dbReference type="EMBL" id="CAKOGP040001836">
    <property type="protein sequence ID" value="CAJ1953619.1"/>
    <property type="molecule type" value="Genomic_DNA"/>
</dbReference>
<evidence type="ECO:0000313" key="2">
    <source>
        <dbReference type="Proteomes" id="UP001295423"/>
    </source>
</evidence>
<organism evidence="1 2">
    <name type="scientific">Cylindrotheca closterium</name>
    <dbReference type="NCBI Taxonomy" id="2856"/>
    <lineage>
        <taxon>Eukaryota</taxon>
        <taxon>Sar</taxon>
        <taxon>Stramenopiles</taxon>
        <taxon>Ochrophyta</taxon>
        <taxon>Bacillariophyta</taxon>
        <taxon>Bacillariophyceae</taxon>
        <taxon>Bacillariophycidae</taxon>
        <taxon>Bacillariales</taxon>
        <taxon>Bacillariaceae</taxon>
        <taxon>Cylindrotheca</taxon>
    </lineage>
</organism>
<sequence length="146" mass="16710">MIDYLLRNRLPKSAELIKMILEKTLLARLGMWGVEILRMDLTGRIESAEWDGDVTSRQNVLESIIQRSEFYGMIQVTSVLELALWKKQKVNTAHLSETKRAVIDREGRRTTCGANVVIPAVLAKIILIGYQLVMLQFQCWIIMHPG</sequence>
<keyword evidence="2" id="KW-1185">Reference proteome</keyword>
<evidence type="ECO:0000313" key="1">
    <source>
        <dbReference type="EMBL" id="CAJ1953619.1"/>
    </source>
</evidence>
<reference evidence="1" key="1">
    <citation type="submission" date="2023-08" db="EMBL/GenBank/DDBJ databases">
        <authorList>
            <person name="Audoor S."/>
            <person name="Bilcke G."/>
        </authorList>
    </citation>
    <scope>NUCLEOTIDE SEQUENCE</scope>
</reference>
<dbReference type="Proteomes" id="UP001295423">
    <property type="component" value="Unassembled WGS sequence"/>
</dbReference>
<name>A0AAD2FU30_9STRA</name>
<gene>
    <name evidence="1" type="ORF">CYCCA115_LOCUS14220</name>
</gene>
<comment type="caution">
    <text evidence="1">The sequence shown here is derived from an EMBL/GenBank/DDBJ whole genome shotgun (WGS) entry which is preliminary data.</text>
</comment>
<protein>
    <submittedName>
        <fullName evidence="1">Uncharacterized protein</fullName>
    </submittedName>
</protein>
<accession>A0AAD2FU30</accession>
<proteinExistence type="predicted"/>
<dbReference type="AlphaFoldDB" id="A0AAD2FU30"/>